<keyword evidence="6 14" id="KW-0479">Metal-binding</keyword>
<dbReference type="FunFam" id="2.40.50.140:FF:000012">
    <property type="entry name" value="DNA ligase"/>
    <property type="match status" value="1"/>
</dbReference>
<feature type="binding site" evidence="14">
    <location>
        <begin position="87"/>
        <end position="88"/>
    </location>
    <ligand>
        <name>NAD(+)</name>
        <dbReference type="ChEBI" id="CHEBI:57540"/>
    </ligand>
</feature>
<dbReference type="GO" id="GO:0006260">
    <property type="term" value="P:DNA replication"/>
    <property type="evidence" value="ECO:0007669"/>
    <property type="project" value="UniProtKB-KW"/>
</dbReference>
<comment type="catalytic activity">
    <reaction evidence="12 14 15">
        <text>NAD(+) + (deoxyribonucleotide)n-3'-hydroxyl + 5'-phospho-(deoxyribonucleotide)m = (deoxyribonucleotide)n+m + AMP + beta-nicotinamide D-nucleotide.</text>
        <dbReference type="EC" id="6.5.1.2"/>
    </reaction>
</comment>
<evidence type="ECO:0000256" key="15">
    <source>
        <dbReference type="RuleBase" id="RU000618"/>
    </source>
</evidence>
<dbReference type="PROSITE" id="PS01056">
    <property type="entry name" value="DNA_LIGASE_N2"/>
    <property type="match status" value="1"/>
</dbReference>
<comment type="caution">
    <text evidence="14">Lacks conserved residue(s) required for the propagation of feature annotation.</text>
</comment>
<feature type="binding site" evidence="14">
    <location>
        <position position="415"/>
    </location>
    <ligand>
        <name>Zn(2+)</name>
        <dbReference type="ChEBI" id="CHEBI:29105"/>
    </ligand>
</feature>
<evidence type="ECO:0000256" key="14">
    <source>
        <dbReference type="HAMAP-Rule" id="MF_01588"/>
    </source>
</evidence>
<keyword evidence="9 14" id="KW-0460">Magnesium</keyword>
<feature type="binding site" evidence="14">
    <location>
        <position position="119"/>
    </location>
    <ligand>
        <name>NAD(+)</name>
        <dbReference type="ChEBI" id="CHEBI:57540"/>
    </ligand>
</feature>
<evidence type="ECO:0000256" key="1">
    <source>
        <dbReference type="ARBA" id="ARBA00004067"/>
    </source>
</evidence>
<comment type="cofactor">
    <cofactor evidence="14">
        <name>Mg(2+)</name>
        <dbReference type="ChEBI" id="CHEBI:18420"/>
    </cofactor>
    <cofactor evidence="14">
        <name>Mn(2+)</name>
        <dbReference type="ChEBI" id="CHEBI:29035"/>
    </cofactor>
</comment>
<dbReference type="GO" id="GO:0003677">
    <property type="term" value="F:DNA binding"/>
    <property type="evidence" value="ECO:0007669"/>
    <property type="project" value="InterPro"/>
</dbReference>
<dbReference type="InterPro" id="IPR018239">
    <property type="entry name" value="DNA_ligase_AS"/>
</dbReference>
<dbReference type="CDD" id="cd00114">
    <property type="entry name" value="LIGANc"/>
    <property type="match status" value="1"/>
</dbReference>
<dbReference type="CDD" id="cd17748">
    <property type="entry name" value="BRCT_DNA_ligase_like"/>
    <property type="match status" value="1"/>
</dbReference>
<dbReference type="PANTHER" id="PTHR23389:SF9">
    <property type="entry name" value="DNA LIGASE"/>
    <property type="match status" value="1"/>
</dbReference>
<keyword evidence="7 14" id="KW-0227">DNA damage</keyword>
<dbReference type="EC" id="6.5.1.2" evidence="2 14"/>
<dbReference type="InterPro" id="IPR036420">
    <property type="entry name" value="BRCT_dom_sf"/>
</dbReference>
<comment type="similarity">
    <text evidence="13 14">Belongs to the NAD-dependent DNA ligase family. LigA subfamily.</text>
</comment>
<evidence type="ECO:0000256" key="6">
    <source>
        <dbReference type="ARBA" id="ARBA00022723"/>
    </source>
</evidence>
<dbReference type="SMART" id="SM00292">
    <property type="entry name" value="BRCT"/>
    <property type="match status" value="1"/>
</dbReference>
<dbReference type="SUPFAM" id="SSF52113">
    <property type="entry name" value="BRCT domain"/>
    <property type="match status" value="1"/>
</dbReference>
<feature type="binding site" evidence="14">
    <location>
        <position position="297"/>
    </location>
    <ligand>
        <name>NAD(+)</name>
        <dbReference type="ChEBI" id="CHEBI:57540"/>
    </ligand>
</feature>
<dbReference type="NCBIfam" id="NF005932">
    <property type="entry name" value="PRK07956.1"/>
    <property type="match status" value="1"/>
</dbReference>
<evidence type="ECO:0000256" key="4">
    <source>
        <dbReference type="ARBA" id="ARBA00022598"/>
    </source>
</evidence>
<organism evidence="17 18">
    <name type="scientific">Psychrosphaera ytuae</name>
    <dbReference type="NCBI Taxonomy" id="2820710"/>
    <lineage>
        <taxon>Bacteria</taxon>
        <taxon>Pseudomonadati</taxon>
        <taxon>Pseudomonadota</taxon>
        <taxon>Gammaproteobacteria</taxon>
        <taxon>Alteromonadales</taxon>
        <taxon>Pseudoalteromonadaceae</taxon>
        <taxon>Psychrosphaera</taxon>
    </lineage>
</organism>
<dbReference type="SUPFAM" id="SSF50249">
    <property type="entry name" value="Nucleic acid-binding proteins"/>
    <property type="match status" value="1"/>
</dbReference>
<dbReference type="InterPro" id="IPR004149">
    <property type="entry name" value="Znf_DNAligase_C4"/>
</dbReference>
<accession>A0A975DCE2</accession>
<dbReference type="RefSeq" id="WP_208831816.1">
    <property type="nucleotide sequence ID" value="NZ_CP072110.1"/>
</dbReference>
<dbReference type="Gene3D" id="6.20.10.30">
    <property type="match status" value="1"/>
</dbReference>
<evidence type="ECO:0000313" key="17">
    <source>
        <dbReference type="EMBL" id="QTH63761.1"/>
    </source>
</evidence>
<dbReference type="InterPro" id="IPR003583">
    <property type="entry name" value="Hlx-hairpin-Hlx_DNA-bd_motif"/>
</dbReference>
<feature type="binding site" evidence="14">
    <location>
        <position position="418"/>
    </location>
    <ligand>
        <name>Zn(2+)</name>
        <dbReference type="ChEBI" id="CHEBI:29105"/>
    </ligand>
</feature>
<dbReference type="GO" id="GO:0046872">
    <property type="term" value="F:metal ion binding"/>
    <property type="evidence" value="ECO:0007669"/>
    <property type="project" value="UniProtKB-KW"/>
</dbReference>
<dbReference type="Gene3D" id="2.40.50.140">
    <property type="entry name" value="Nucleic acid-binding proteins"/>
    <property type="match status" value="1"/>
</dbReference>
<protein>
    <recommendedName>
        <fullName evidence="3 14">DNA ligase</fullName>
        <ecNumber evidence="2 14">6.5.1.2</ecNumber>
    </recommendedName>
    <alternativeName>
        <fullName evidence="14">Polydeoxyribonucleotide synthase [NAD(+)]</fullName>
    </alternativeName>
</protein>
<evidence type="ECO:0000256" key="11">
    <source>
        <dbReference type="ARBA" id="ARBA00023204"/>
    </source>
</evidence>
<dbReference type="InterPro" id="IPR001679">
    <property type="entry name" value="DNA_ligase"/>
</dbReference>
<evidence type="ECO:0000256" key="7">
    <source>
        <dbReference type="ARBA" id="ARBA00022763"/>
    </source>
</evidence>
<dbReference type="Pfam" id="PF14520">
    <property type="entry name" value="HHH_5"/>
    <property type="match status" value="1"/>
</dbReference>
<dbReference type="PANTHER" id="PTHR23389">
    <property type="entry name" value="CHROMOSOME TRANSMISSION FIDELITY FACTOR 18"/>
    <property type="match status" value="1"/>
</dbReference>
<dbReference type="EMBL" id="CP072110">
    <property type="protein sequence ID" value="QTH63761.1"/>
    <property type="molecule type" value="Genomic_DNA"/>
</dbReference>
<dbReference type="InterPro" id="IPR033136">
    <property type="entry name" value="DNA_ligase_CS"/>
</dbReference>
<evidence type="ECO:0000313" key="18">
    <source>
        <dbReference type="Proteomes" id="UP000682739"/>
    </source>
</evidence>
<dbReference type="Pfam" id="PF00533">
    <property type="entry name" value="BRCT"/>
    <property type="match status" value="1"/>
</dbReference>
<evidence type="ECO:0000256" key="13">
    <source>
        <dbReference type="ARBA" id="ARBA00060881"/>
    </source>
</evidence>
<keyword evidence="10 14" id="KW-0520">NAD</keyword>
<gene>
    <name evidence="14 17" type="primary">ligA</name>
    <name evidence="17" type="ORF">J1N51_13755</name>
</gene>
<keyword evidence="8 14" id="KW-0862">Zinc</keyword>
<keyword evidence="4 14" id="KW-0436">Ligase</keyword>
<evidence type="ECO:0000256" key="2">
    <source>
        <dbReference type="ARBA" id="ARBA00012722"/>
    </source>
</evidence>
<dbReference type="GO" id="GO:0005829">
    <property type="term" value="C:cytosol"/>
    <property type="evidence" value="ECO:0007669"/>
    <property type="project" value="TreeGrafter"/>
</dbReference>
<dbReference type="PROSITE" id="PS01055">
    <property type="entry name" value="DNA_LIGASE_N1"/>
    <property type="match status" value="1"/>
</dbReference>
<dbReference type="InterPro" id="IPR004150">
    <property type="entry name" value="NAD_DNA_ligase_OB"/>
</dbReference>
<dbReference type="FunFam" id="1.10.150.20:FF:000007">
    <property type="entry name" value="DNA ligase"/>
    <property type="match status" value="1"/>
</dbReference>
<dbReference type="GO" id="GO:0006281">
    <property type="term" value="P:DNA repair"/>
    <property type="evidence" value="ECO:0007669"/>
    <property type="project" value="UniProtKB-KW"/>
</dbReference>
<dbReference type="Gene3D" id="1.10.287.610">
    <property type="entry name" value="Helix hairpin bin"/>
    <property type="match status" value="1"/>
</dbReference>
<dbReference type="GO" id="GO:0003911">
    <property type="term" value="F:DNA ligase (NAD+) activity"/>
    <property type="evidence" value="ECO:0007669"/>
    <property type="project" value="UniProtKB-UniRule"/>
</dbReference>
<evidence type="ECO:0000259" key="16">
    <source>
        <dbReference type="PROSITE" id="PS50172"/>
    </source>
</evidence>
<dbReference type="Pfam" id="PF03119">
    <property type="entry name" value="DNA_ligase_ZBD"/>
    <property type="match status" value="1"/>
</dbReference>
<dbReference type="AlphaFoldDB" id="A0A975DCE2"/>
<reference evidence="17" key="1">
    <citation type="submission" date="2021-03" db="EMBL/GenBank/DDBJ databases">
        <title>Description of Psychrosphaera ytuae sp. nov. isolated from deep sea sediment of South China Sea.</title>
        <authorList>
            <person name="Zhang J."/>
            <person name="Xu X.-D."/>
        </authorList>
    </citation>
    <scope>NUCLEOTIDE SEQUENCE</scope>
    <source>
        <strain evidence="17">MTZ26</strain>
    </source>
</reference>
<dbReference type="SUPFAM" id="SSF56091">
    <property type="entry name" value="DNA ligase/mRNA capping enzyme, catalytic domain"/>
    <property type="match status" value="1"/>
</dbReference>
<dbReference type="KEGG" id="psym:J1N51_13755"/>
<dbReference type="Proteomes" id="UP000682739">
    <property type="component" value="Chromosome"/>
</dbReference>
<keyword evidence="5 14" id="KW-0235">DNA replication</keyword>
<dbReference type="Gene3D" id="3.30.470.30">
    <property type="entry name" value="DNA ligase/mRNA capping enzyme"/>
    <property type="match status" value="1"/>
</dbReference>
<evidence type="ECO:0000256" key="12">
    <source>
        <dbReference type="ARBA" id="ARBA00034005"/>
    </source>
</evidence>
<feature type="domain" description="BRCT" evidence="16">
    <location>
        <begin position="598"/>
        <end position="681"/>
    </location>
</feature>
<comment type="function">
    <text evidence="1 14">DNA ligase that catalyzes the formation of phosphodiester linkages between 5'-phosphoryl and 3'-hydroxyl groups in double-stranded DNA using NAD as a coenzyme and as the energy source for the reaction. It is essential for DNA replication and repair of damaged DNA.</text>
</comment>
<dbReference type="Pfam" id="PF01653">
    <property type="entry name" value="DNA_ligase_aden"/>
    <property type="match status" value="1"/>
</dbReference>
<dbReference type="InterPro" id="IPR013839">
    <property type="entry name" value="DNAligase_adenylation"/>
</dbReference>
<feature type="binding site" evidence="14">
    <location>
        <position position="142"/>
    </location>
    <ligand>
        <name>NAD(+)</name>
        <dbReference type="ChEBI" id="CHEBI:57540"/>
    </ligand>
</feature>
<feature type="binding site" evidence="14">
    <location>
        <position position="439"/>
    </location>
    <ligand>
        <name>Zn(2+)</name>
        <dbReference type="ChEBI" id="CHEBI:29105"/>
    </ligand>
</feature>
<feature type="binding site" evidence="14">
    <location>
        <begin position="38"/>
        <end position="42"/>
    </location>
    <ligand>
        <name>NAD(+)</name>
        <dbReference type="ChEBI" id="CHEBI:57540"/>
    </ligand>
</feature>
<dbReference type="NCBIfam" id="TIGR00575">
    <property type="entry name" value="dnlj"/>
    <property type="match status" value="1"/>
</dbReference>
<feature type="binding site" evidence="14">
    <location>
        <position position="321"/>
    </location>
    <ligand>
        <name>NAD(+)</name>
        <dbReference type="ChEBI" id="CHEBI:57540"/>
    </ligand>
</feature>
<evidence type="ECO:0000256" key="3">
    <source>
        <dbReference type="ARBA" id="ARBA00013308"/>
    </source>
</evidence>
<dbReference type="SMART" id="SM00532">
    <property type="entry name" value="LIGANc"/>
    <property type="match status" value="1"/>
</dbReference>
<evidence type="ECO:0000256" key="8">
    <source>
        <dbReference type="ARBA" id="ARBA00022833"/>
    </source>
</evidence>
<dbReference type="HAMAP" id="MF_01588">
    <property type="entry name" value="DNA_ligase_A"/>
    <property type="match status" value="1"/>
</dbReference>
<dbReference type="SUPFAM" id="SSF47781">
    <property type="entry name" value="RuvA domain 2-like"/>
    <property type="match status" value="1"/>
</dbReference>
<dbReference type="FunFam" id="1.10.287.610:FF:000002">
    <property type="entry name" value="DNA ligase"/>
    <property type="match status" value="1"/>
</dbReference>
<sequence length="681" mass="74384">MTTSLNTSDIQTQMHQLAERLHKYNHEYYVMDNPTVPDAEYDRVFRELQALEQANPSLILADSPTQKVGGMALDKFEQVTHEVPMLSLDNAMEEPEFIAFNKRINDRLKSDQEFEFCCEPKLDGLAVSLLYVDGILVQAATRGDGAVGENITANVKTIKSIPLRLIGDSVPARVEVRGEVFLWLDGFKAFNENALAQGSKPMVNPRNGAAGSLRQLDSKITATRPLGFYAYSLGVVSDEVEMPDQHFARLEQINKWGLPLCPEVKVVKGVEGVLGFYADIQKKRNTLNYEIDGTVIKVNDIGIQDQLGFVARAPRWAIAYKFPAQEEMTVLRDVEFQVGRTGAITPVAKLEPVFVGGVTVSNATLHNAEEIERLGIKIGDTVIIRRAGDVIPQVVGAVAERRPADARDIEFPESCPVCQSHVEKPEGEAVTRCTGGLVCGAQRKQAIKHFASRKAMDIDGLGDKIVDQLVDAELISSPADLFSLSQEQIESLERMGPKSAANLIAAFQEAKQTTLAKFLYSLGIREVGETTAANLAQHFLTLEAIENASLEQLIEVSDVGNIVAQHVHSFFREEHNVSIINQLKEAGVNWPAIEKVEADQQPLNGLTYVITGTLSRVSRTEAKNLLVGLGAKVAGSVSAKTDYLVAGEKAGSKLTKAQDLNVPVLDEDGLVALLAEHGINP</sequence>
<dbReference type="InterPro" id="IPR010994">
    <property type="entry name" value="RuvA_2-like"/>
</dbReference>
<dbReference type="Gene3D" id="3.40.50.10190">
    <property type="entry name" value="BRCT domain"/>
    <property type="match status" value="1"/>
</dbReference>
<name>A0A975DCE2_9GAMM</name>
<dbReference type="Pfam" id="PF03120">
    <property type="entry name" value="OB_DNA_ligase"/>
    <property type="match status" value="1"/>
</dbReference>
<dbReference type="InterPro" id="IPR041663">
    <property type="entry name" value="DisA/LigA_HHH"/>
</dbReference>
<feature type="binding site" evidence="14">
    <location>
        <position position="179"/>
    </location>
    <ligand>
        <name>NAD(+)</name>
        <dbReference type="ChEBI" id="CHEBI:57540"/>
    </ligand>
</feature>
<evidence type="ECO:0000256" key="10">
    <source>
        <dbReference type="ARBA" id="ARBA00023027"/>
    </source>
</evidence>
<dbReference type="PROSITE" id="PS50172">
    <property type="entry name" value="BRCT"/>
    <property type="match status" value="1"/>
</dbReference>
<dbReference type="InterPro" id="IPR012340">
    <property type="entry name" value="NA-bd_OB-fold"/>
</dbReference>
<dbReference type="PIRSF" id="PIRSF001604">
    <property type="entry name" value="LigA"/>
    <property type="match status" value="1"/>
</dbReference>
<evidence type="ECO:0000256" key="5">
    <source>
        <dbReference type="ARBA" id="ARBA00022705"/>
    </source>
</evidence>
<dbReference type="InterPro" id="IPR001357">
    <property type="entry name" value="BRCT_dom"/>
</dbReference>
<dbReference type="InterPro" id="IPR013840">
    <property type="entry name" value="DNAligase_N"/>
</dbReference>
<evidence type="ECO:0000256" key="9">
    <source>
        <dbReference type="ARBA" id="ARBA00022842"/>
    </source>
</evidence>
<feature type="active site" description="N6-AMP-lysine intermediate" evidence="14">
    <location>
        <position position="121"/>
    </location>
</feature>
<keyword evidence="14" id="KW-0464">Manganese</keyword>
<dbReference type="Gene3D" id="1.10.150.20">
    <property type="entry name" value="5' to 3' exonuclease, C-terminal subdomain"/>
    <property type="match status" value="2"/>
</dbReference>
<keyword evidence="18" id="KW-1185">Reference proteome</keyword>
<dbReference type="Pfam" id="PF12826">
    <property type="entry name" value="HHH_2"/>
    <property type="match status" value="1"/>
</dbReference>
<keyword evidence="11 14" id="KW-0234">DNA repair</keyword>
<dbReference type="FunFam" id="1.10.150.20:FF:000006">
    <property type="entry name" value="DNA ligase"/>
    <property type="match status" value="1"/>
</dbReference>
<dbReference type="FunFam" id="3.30.470.30:FF:000001">
    <property type="entry name" value="DNA ligase"/>
    <property type="match status" value="1"/>
</dbReference>
<proteinExistence type="inferred from homology"/>
<dbReference type="SMART" id="SM00278">
    <property type="entry name" value="HhH1"/>
    <property type="match status" value="3"/>
</dbReference>